<feature type="compositionally biased region" description="Polar residues" evidence="1">
    <location>
        <begin position="555"/>
        <end position="590"/>
    </location>
</feature>
<evidence type="ECO:0000313" key="3">
    <source>
        <dbReference type="EMBL" id="SHL82344.1"/>
    </source>
</evidence>
<feature type="domain" description="Bacterial Ig" evidence="2">
    <location>
        <begin position="1083"/>
        <end position="1155"/>
    </location>
</feature>
<dbReference type="InterPro" id="IPR041498">
    <property type="entry name" value="Big_6"/>
</dbReference>
<protein>
    <recommendedName>
        <fullName evidence="2">Bacterial Ig domain-containing protein</fullName>
    </recommendedName>
</protein>
<accession>A0A1M7DS70</accession>
<feature type="domain" description="Bacterial Ig" evidence="2">
    <location>
        <begin position="1331"/>
        <end position="1414"/>
    </location>
</feature>
<feature type="region of interest" description="Disordered" evidence="1">
    <location>
        <begin position="838"/>
        <end position="925"/>
    </location>
</feature>
<dbReference type="NCBIfam" id="NF033510">
    <property type="entry name" value="Ca_tandemer"/>
    <property type="match status" value="17"/>
</dbReference>
<feature type="compositionally biased region" description="Polar residues" evidence="1">
    <location>
        <begin position="1681"/>
        <end position="1695"/>
    </location>
</feature>
<reference evidence="3 4" key="1">
    <citation type="submission" date="2016-11" db="EMBL/GenBank/DDBJ databases">
        <authorList>
            <person name="Varghese N."/>
            <person name="Submissions S."/>
        </authorList>
    </citation>
    <scope>NUCLEOTIDE SEQUENCE [LARGE SCALE GENOMIC DNA]</scope>
    <source>
        <strain evidence="3 4">DSM 28249</strain>
    </source>
</reference>
<feature type="domain" description="Bacterial Ig" evidence="2">
    <location>
        <begin position="1171"/>
        <end position="1241"/>
    </location>
</feature>
<dbReference type="GO" id="GO:0005509">
    <property type="term" value="F:calcium ion binding"/>
    <property type="evidence" value="ECO:0007669"/>
    <property type="project" value="InterPro"/>
</dbReference>
<dbReference type="InterPro" id="IPR028974">
    <property type="entry name" value="TSP_type-3_rpt"/>
</dbReference>
<feature type="domain" description="Bacterial Ig" evidence="2">
    <location>
        <begin position="1757"/>
        <end position="1842"/>
    </location>
</feature>
<feature type="compositionally biased region" description="Low complexity" evidence="1">
    <location>
        <begin position="662"/>
        <end position="676"/>
    </location>
</feature>
<sequence>MLDNSVIRLEVRSGAVSVIPAQKYQVYDSVTIVDAAGSLGEQPYVAVRQGNDLVLLYADGTEVVLQDYFLGDTLFSMDGLGGVIELPADMAPIGTVDGKALYAFGGSPDAAGSILAKSSSFSPLEPLLTDDTLSAALIGDGGNVGLALAGLGAGGLGLAAMGGGGGAAPFLGSVANAITVISGTFVAGPVIPGNGLVVDLYDNTGALLQAGIPLNEDGSFSVTLQGTFPNVIAIMRDLNENPDYRDEATGADTDLNATLMGLGAGDPQPNGTTNVALNINPVTTVAARLAGVSAEGEIPAGGVSPEKITESIQQVQGTFGLSDINGVAPKDIFDEDFDDTDGDIDDGEQYGQVLAMLSGKDKLNQGDQGATIEEFVSAIEDAGDDTAAAQSAVRSELLAGAREFEFNNQDGTETEADLLRAPSLGVERTPEVGEGGQTTEPEFSALLEDSLKGTSTGSGPNATADTIEGFQTLVDTADAIQALAALDTGAEIPQQALDQLTEENLTALGLTGLAAPSPYLDEFLEALRDAEAGGADTVAELQALLDDIIQDILTPSQDVTPNDDGTLSVSGTGEPGSTVTATFPDGTTGTAVVADDGSYGPITSEAPQTRGTVSVTATDEAGNTSDPSTEAYSDTTAPLSPSQDVSPNDNGTLSVSGTGEAGSTVTTTFPDGTTGTAVVAPDGSYGPITSAAPQTTGAVATRQSDAAGNTSPLTTEAYTDTTAPIPPTIGAVTPNEDGTLSVSGTGEPGSTATVSFPDGTIGAAVVGPDGTFGPITSSAPQTSGDVTATQTDGAGNVSPAETVPFSDTVGPQAPVLGAIEQNLDGTLSVSGTGEPGAIASVTFPDRSTGTTTVRPDGSFGPVTSDAPQTDGAVSAVQTDEAGNPSLPDAAEFDDGQAPLSPGNLVATSNKDGTIDVSGTGEPGSTATVTFPDRTTATALVGEDGTFGPVTSSATQTSGTVSATQTDEAGNISAPVATEAYFDKTPPLPVNLIVTPNDDGTIDVSGTGEPGSTATVIFPDGTSATALIGEDGAFGPVTSEAPQTTGPVTATQTDEANNVSEPSTEDYVDTNEPLNPTVGAVTPNDDGTLSISGTGEPGATMTVFFPDGTTATALVEADGSYGPVTSDAPQTSGDVIVNQTDEAGNQSDDVVLPYTDETAPLEPFIDTPTQNEDGTLSVSGTGEPGSTVQVTFPDGTVGSALVDDSGNFGPVTSAAPQTSGEVSATQTDEAGNTSDPATEAYSDTTAPEAPSQVITPNTDGTLSVSGTGEPGSTVTTEFPDGSTATAIVAADGSYGPITSEAPQTTGDVSVTATDAAGNTSEPLTEAYSDTTAPLSPSQDVTTNDDGTLSVSGTGEPGSTVTTTFPDGTTGTALVADDGTYGPITSEAPQTTGTVSSSQTDEAGNTSAPQSETVTDETAPLSPSQTVTTNDDGTLSVSGTGEPGSTVTTTFPDGTTGTAVVADDGSYGPITSEAPQTTGTVSSTQTDEAGNTSDPQSETVTDETAPLAPEQTVTTNDDGTLSVSGTGEPGSTVTTTFPDGTTGTALVADDGSYGPITSEAPQTTGTVSSSQTDEAGNTSAPQSETVTDETAPLSPSQTVTPNDDGTLSVSGTGEPGSTVTTTFPDGTTGTAVVADDGSYGPITSEAPQTTGTVSSTQTDEAGNTSDPQSETVTDETAPLAPEQTVTVNDDGTLSVSGTGEPGSTVTTTFPDGTTGTAVVADDGTYGPITSEAPQTSTDVETTQTDQANNTSQPAVDETAPFAPDVTSANADGLSGTAEPGSTVTLFDDSEPPVAIATATVDGDGNWSIPAEDFPGGTTEGFAGSVTATDAAGNTSEPTDVPAIDGTAPGAPSVDAANADGLSGTGTAGDVIALLDGDGNPVLDGEGNPVTATVGADGNWSIPAEDFPGGTTEGFAGSVTATDAAGNTSEPTDVPAIDGTAPGAPSVDAANADGLSGTGTAGDVIALLDGDGNPVLDGEGNPVTATVGADGTWSIPAEDFPGGTTEGFAGSVTATDAAGNTSAPTDVPAIDGTAPTITITTPIESDGVVNAAEDADVLVAGTTDAENGQIVTVTFTDSANATVTATATVSEGGWSLSGSEADISGLANGEITVTANVSDVAGNAATEASASVTLDNSAPTITITTPIETDGVVNAAEDQDVLVAGTTDAENGQTVTVTFTDSANATVTATATVSEGGWSLSGSEADISGLAEGEITVTANVSDAAGNAATEASAAVTLDNSAPTIAITPGIAGDDIVNASEDEDVFVAGTTDAENGQTVTVTFTDSANATVTATATVSAGNWSLSGSGTDISALANGEITVTANVSDAAGNAATEASATATLDNTVALPTINAGITDQANTVSGTGEPGATVSVSIMSGEGSVPVGSAVVWTDGTWSFVADTPIADGETLYAVQQDAAGNFSLQASQVTFTDTDGDGVANTVDTDDDGDSPDPVDVEVIDRLITVQADSSGPIQTTIPGTTGTEPSLITFSGPTGARATATGFRYLEGSSEANVGDVYTLNFDNPITDIKLFLDNMILGTNIGNFTVSYSDGTTDANLALNVIRDNVYGAARTGGTLTDIGTFTENGFNAVGDINAVPDETQSQDNAAQAGGTIEFIGLDSSKTIDAISWQITGVTTAPGAGSIGGFVTPIISYDRDPDTYLLPDATESTFESAVTTTTSITAATSNVTEPTTGYTETTRTVDGGSITIVADAPGERTAVGGNDSVGNNLGTQSSFTVTVDPVSTEVFDNATISIAINRFDDGLFVQIDDAVIVNFNAGDWFFNADGTQRTTGVNANFDTDNDGRWRPWRGEGNPSLEINTADGTVQLLVDTANGRQDVLAAIAQETNTFNSRGAGSSRDPRQDPLPTLDAAAFEAGVTITTAYNNLDGEGLIGVQTITVNAAFSGAEDIDDDGIDNWVDIDSDNDRIWDKYEGREDFDNDGVANYRDTDSDNNGTLDGVQESLTAAEITGLTSGSDTYDEGYILLSEAVTLDFTQIDDARFTADVEYIDMNDGIRQVVELNESEVIALTDADNELIIVGDRRDVVNATGFEDTGKDQSIQGQSFSIYEANGATLFIDDEITNIVTT</sequence>
<feature type="region of interest" description="Disordered" evidence="1">
    <location>
        <begin position="1039"/>
        <end position="1072"/>
    </location>
</feature>
<dbReference type="Proteomes" id="UP000322545">
    <property type="component" value="Unassembled WGS sequence"/>
</dbReference>
<feature type="domain" description="Bacterial Ig" evidence="2">
    <location>
        <begin position="1938"/>
        <end position="2028"/>
    </location>
</feature>
<feature type="compositionally biased region" description="Polar residues" evidence="1">
    <location>
        <begin position="948"/>
        <end position="965"/>
    </location>
</feature>
<feature type="compositionally biased region" description="Low complexity" evidence="1">
    <location>
        <begin position="1614"/>
        <end position="1628"/>
    </location>
</feature>
<feature type="domain" description="Bacterial Ig" evidence="2">
    <location>
        <begin position="987"/>
        <end position="1063"/>
    </location>
</feature>
<dbReference type="Pfam" id="PF17936">
    <property type="entry name" value="Big_6"/>
    <property type="match status" value="18"/>
</dbReference>
<feature type="compositionally biased region" description="Polar residues" evidence="1">
    <location>
        <begin position="1591"/>
        <end position="1609"/>
    </location>
</feature>
<evidence type="ECO:0000256" key="1">
    <source>
        <dbReference type="SAM" id="MobiDB-lite"/>
    </source>
</evidence>
<feature type="domain" description="Bacterial Ig" evidence="2">
    <location>
        <begin position="1589"/>
        <end position="1672"/>
    </location>
</feature>
<name>A0A1M7DS70_9RHOB</name>
<feature type="compositionally biased region" description="Polar residues" evidence="1">
    <location>
        <begin position="1643"/>
        <end position="1669"/>
    </location>
</feature>
<feature type="region of interest" description="Disordered" evidence="1">
    <location>
        <begin position="1312"/>
        <end position="1757"/>
    </location>
</feature>
<feature type="compositionally biased region" description="Polar residues" evidence="1">
    <location>
        <begin position="1471"/>
        <end position="1497"/>
    </location>
</feature>
<feature type="domain" description="Bacterial Ig" evidence="2">
    <location>
        <begin position="723"/>
        <end position="807"/>
    </location>
</feature>
<feature type="compositionally biased region" description="Polar residues" evidence="1">
    <location>
        <begin position="736"/>
        <end position="754"/>
    </location>
</feature>
<feature type="region of interest" description="Disordered" evidence="1">
    <location>
        <begin position="555"/>
        <end position="756"/>
    </location>
</feature>
<feature type="domain" description="Bacterial Ig" evidence="2">
    <location>
        <begin position="2351"/>
        <end position="2423"/>
    </location>
</feature>
<dbReference type="RefSeq" id="WP_149778863.1">
    <property type="nucleotide sequence ID" value="NZ_FRCB01000003.1"/>
</dbReference>
<feature type="compositionally biased region" description="Polar residues" evidence="1">
    <location>
        <begin position="1166"/>
        <end position="1189"/>
    </location>
</feature>
<evidence type="ECO:0000259" key="2">
    <source>
        <dbReference type="Pfam" id="PF17936"/>
    </source>
</evidence>
<keyword evidence="4" id="KW-1185">Reference proteome</keyword>
<feature type="compositionally biased region" description="Low complexity" evidence="1">
    <location>
        <begin position="1700"/>
        <end position="1714"/>
    </location>
</feature>
<feature type="region of interest" description="Disordered" evidence="1">
    <location>
        <begin position="1159"/>
        <end position="1278"/>
    </location>
</feature>
<feature type="compositionally biased region" description="Polar residues" evidence="1">
    <location>
        <begin position="1213"/>
        <end position="1244"/>
    </location>
</feature>
<feature type="domain" description="Bacterial Ig" evidence="2">
    <location>
        <begin position="1503"/>
        <end position="1586"/>
    </location>
</feature>
<dbReference type="InterPro" id="IPR013783">
    <property type="entry name" value="Ig-like_fold"/>
</dbReference>
<proteinExistence type="predicted"/>
<feature type="domain" description="Bacterial Ig" evidence="2">
    <location>
        <begin position="637"/>
        <end position="717"/>
    </location>
</feature>
<feature type="domain" description="Bacterial Ig" evidence="2">
    <location>
        <begin position="1245"/>
        <end position="1326"/>
    </location>
</feature>
<feature type="domain" description="Bacterial Ig" evidence="2">
    <location>
        <begin position="1675"/>
        <end position="1752"/>
    </location>
</feature>
<gene>
    <name evidence="3" type="ORF">SAMN05443432_10338</name>
</gene>
<feature type="domain" description="Bacterial Ig" evidence="2">
    <location>
        <begin position="1845"/>
        <end position="1935"/>
    </location>
</feature>
<feature type="domain" description="Bacterial Ig" evidence="2">
    <location>
        <begin position="558"/>
        <end position="632"/>
    </location>
</feature>
<evidence type="ECO:0000313" key="4">
    <source>
        <dbReference type="Proteomes" id="UP000322545"/>
    </source>
</evidence>
<feature type="domain" description="Bacterial Ig" evidence="2">
    <location>
        <begin position="1417"/>
        <end position="1500"/>
    </location>
</feature>
<feature type="compositionally biased region" description="Low complexity" evidence="1">
    <location>
        <begin position="1528"/>
        <end position="1542"/>
    </location>
</feature>
<feature type="compositionally biased region" description="Polar residues" evidence="1">
    <location>
        <begin position="605"/>
        <end position="657"/>
    </location>
</feature>
<feature type="compositionally biased region" description="Polar residues" evidence="1">
    <location>
        <begin position="1251"/>
        <end position="1275"/>
    </location>
</feature>
<dbReference type="EMBL" id="FRCB01000003">
    <property type="protein sequence ID" value="SHL82344.1"/>
    <property type="molecule type" value="Genomic_DNA"/>
</dbReference>
<feature type="compositionally biased region" description="Acidic residues" evidence="1">
    <location>
        <begin position="2440"/>
        <end position="2449"/>
    </location>
</feature>
<dbReference type="Gene3D" id="2.60.40.10">
    <property type="entry name" value="Immunoglobulins"/>
    <property type="match status" value="21"/>
</dbReference>
<feature type="compositionally biased region" description="Polar residues" evidence="1">
    <location>
        <begin position="1419"/>
        <end position="1437"/>
    </location>
</feature>
<feature type="region of interest" description="Disordered" evidence="1">
    <location>
        <begin position="777"/>
        <end position="797"/>
    </location>
</feature>
<feature type="domain" description="Bacterial Ig" evidence="2">
    <location>
        <begin position="897"/>
        <end position="978"/>
    </location>
</feature>
<feature type="region of interest" description="Disordered" evidence="1">
    <location>
        <begin position="941"/>
        <end position="965"/>
    </location>
</feature>
<feature type="compositionally biased region" description="Polar residues" evidence="1">
    <location>
        <begin position="1509"/>
        <end position="1523"/>
    </location>
</feature>
<feature type="compositionally biased region" description="Polar residues" evidence="1">
    <location>
        <begin position="691"/>
        <end position="722"/>
    </location>
</feature>
<feature type="compositionally biased region" description="Polar residues" evidence="1">
    <location>
        <begin position="1385"/>
        <end position="1411"/>
    </location>
</feature>
<feature type="region of interest" description="Disordered" evidence="1">
    <location>
        <begin position="2429"/>
        <end position="2449"/>
    </location>
</feature>
<feature type="compositionally biased region" description="Polar residues" evidence="1">
    <location>
        <begin position="1039"/>
        <end position="1061"/>
    </location>
</feature>
<feature type="compositionally biased region" description="Polar residues" evidence="1">
    <location>
        <begin position="1729"/>
        <end position="1751"/>
    </location>
</feature>
<dbReference type="SUPFAM" id="SSF103647">
    <property type="entry name" value="TSP type-3 repeat"/>
    <property type="match status" value="1"/>
</dbReference>
<feature type="compositionally biased region" description="Polar residues" evidence="1">
    <location>
        <begin position="1312"/>
        <end position="1351"/>
    </location>
</feature>
<feature type="domain" description="Bacterial Ig" evidence="2">
    <location>
        <begin position="811"/>
        <end position="889"/>
    </location>
</feature>
<feature type="compositionally biased region" description="Low complexity" evidence="1">
    <location>
        <begin position="1442"/>
        <end position="1456"/>
    </location>
</feature>
<feature type="compositionally biased region" description="Polar residues" evidence="1">
    <location>
        <begin position="1557"/>
        <end position="1583"/>
    </location>
</feature>
<feature type="compositionally biased region" description="Low complexity" evidence="1">
    <location>
        <begin position="1356"/>
        <end position="1370"/>
    </location>
</feature>
<feature type="compositionally biased region" description="Polar residues" evidence="1">
    <location>
        <begin position="777"/>
        <end position="793"/>
    </location>
</feature>
<organism evidence="3 4">
    <name type="scientific">Roseovarius litoreus</name>
    <dbReference type="NCBI Taxonomy" id="1155722"/>
    <lineage>
        <taxon>Bacteria</taxon>
        <taxon>Pseudomonadati</taxon>
        <taxon>Pseudomonadota</taxon>
        <taxon>Alphaproteobacteria</taxon>
        <taxon>Rhodobacterales</taxon>
        <taxon>Roseobacteraceae</taxon>
        <taxon>Roseovarius</taxon>
    </lineage>
</organism>